<dbReference type="Proteomes" id="UP001296993">
    <property type="component" value="Unassembled WGS sequence"/>
</dbReference>
<organism evidence="1 2">
    <name type="scientific">Paeniglutamicibacter kerguelensis</name>
    <dbReference type="NCBI Taxonomy" id="254788"/>
    <lineage>
        <taxon>Bacteria</taxon>
        <taxon>Bacillati</taxon>
        <taxon>Actinomycetota</taxon>
        <taxon>Actinomycetes</taxon>
        <taxon>Micrococcales</taxon>
        <taxon>Micrococcaceae</taxon>
        <taxon>Paeniglutamicibacter</taxon>
    </lineage>
</organism>
<evidence type="ECO:0000313" key="2">
    <source>
        <dbReference type="Proteomes" id="UP001296993"/>
    </source>
</evidence>
<gene>
    <name evidence="1" type="ORF">JOF47_002499</name>
</gene>
<name>A0ABS4XF12_9MICC</name>
<protein>
    <submittedName>
        <fullName evidence="1">Uncharacterized protein</fullName>
    </submittedName>
</protein>
<keyword evidence="2" id="KW-1185">Reference proteome</keyword>
<sequence length="38" mass="4285">MNLLDNDAFAGWLADQGDLLWTENDMLDHRALPVKVAD</sequence>
<comment type="caution">
    <text evidence="1">The sequence shown here is derived from an EMBL/GenBank/DDBJ whole genome shotgun (WGS) entry which is preliminary data.</text>
</comment>
<reference evidence="1 2" key="1">
    <citation type="submission" date="2021-03" db="EMBL/GenBank/DDBJ databases">
        <title>Sequencing the genomes of 1000 actinobacteria strains.</title>
        <authorList>
            <person name="Klenk H.-P."/>
        </authorList>
    </citation>
    <scope>NUCLEOTIDE SEQUENCE [LARGE SCALE GENOMIC DNA]</scope>
    <source>
        <strain evidence="1 2">DSM 15797</strain>
    </source>
</reference>
<dbReference type="EMBL" id="JAGIOF010000001">
    <property type="protein sequence ID" value="MBP2386988.1"/>
    <property type="molecule type" value="Genomic_DNA"/>
</dbReference>
<evidence type="ECO:0000313" key="1">
    <source>
        <dbReference type="EMBL" id="MBP2386988.1"/>
    </source>
</evidence>
<proteinExistence type="predicted"/>
<accession>A0ABS4XF12</accession>